<dbReference type="CDD" id="cd17546">
    <property type="entry name" value="REC_hyHK_CKI1_RcsC-like"/>
    <property type="match status" value="1"/>
</dbReference>
<evidence type="ECO:0000259" key="20">
    <source>
        <dbReference type="PROSITE" id="PS50112"/>
    </source>
</evidence>
<dbReference type="SMART" id="SM00304">
    <property type="entry name" value="HAMP"/>
    <property type="match status" value="1"/>
</dbReference>
<feature type="domain" description="Response regulatory" evidence="19">
    <location>
        <begin position="769"/>
        <end position="886"/>
    </location>
</feature>
<keyword evidence="5" id="KW-0997">Cell inner membrane</keyword>
<evidence type="ECO:0000256" key="11">
    <source>
        <dbReference type="ARBA" id="ARBA00022989"/>
    </source>
</evidence>
<dbReference type="EC" id="2.7.13.3" evidence="3"/>
<dbReference type="Pfam" id="PF02518">
    <property type="entry name" value="HATPase_c"/>
    <property type="match status" value="1"/>
</dbReference>
<dbReference type="InterPro" id="IPR000014">
    <property type="entry name" value="PAS"/>
</dbReference>
<reference evidence="24 25" key="1">
    <citation type="submission" date="2021-02" db="EMBL/GenBank/DDBJ databases">
        <title>PHA producing bacteria isolated from coastal sediment in Guangdong, Shenzhen.</title>
        <authorList>
            <person name="Zheng W."/>
            <person name="Yu S."/>
            <person name="Huang Y."/>
        </authorList>
    </citation>
    <scope>NUCLEOTIDE SEQUENCE [LARGE SCALE GENOMIC DNA]</scope>
    <source>
        <strain evidence="24 25">TN21-5</strain>
    </source>
</reference>
<comment type="catalytic activity">
    <reaction evidence="1">
        <text>ATP + protein L-histidine = ADP + protein N-phospho-L-histidine.</text>
        <dbReference type="EC" id="2.7.13.3"/>
    </reaction>
</comment>
<evidence type="ECO:0000256" key="13">
    <source>
        <dbReference type="ARBA" id="ARBA00023136"/>
    </source>
</evidence>
<dbReference type="SMART" id="SM00091">
    <property type="entry name" value="PAS"/>
    <property type="match status" value="2"/>
</dbReference>
<evidence type="ECO:0000259" key="18">
    <source>
        <dbReference type="PROSITE" id="PS50109"/>
    </source>
</evidence>
<dbReference type="CDD" id="cd00130">
    <property type="entry name" value="PAS"/>
    <property type="match status" value="2"/>
</dbReference>
<keyword evidence="6 15" id="KW-0597">Phosphoprotein</keyword>
<protein>
    <recommendedName>
        <fullName evidence="3">histidine kinase</fullName>
        <ecNumber evidence="3">2.7.13.3</ecNumber>
    </recommendedName>
</protein>
<dbReference type="PROSITE" id="PS50110">
    <property type="entry name" value="RESPONSE_REGULATORY"/>
    <property type="match status" value="1"/>
</dbReference>
<dbReference type="Pfam" id="PF01627">
    <property type="entry name" value="Hpt"/>
    <property type="match status" value="1"/>
</dbReference>
<keyword evidence="4" id="KW-1003">Cell membrane</keyword>
<name>A0ABS3BB46_9GAMM</name>
<evidence type="ECO:0000313" key="24">
    <source>
        <dbReference type="EMBL" id="MBN7769080.1"/>
    </source>
</evidence>
<keyword evidence="10" id="KW-0547">Nucleotide-binding</keyword>
<keyword evidence="13 17" id="KW-0472">Membrane</keyword>
<dbReference type="SUPFAM" id="SSF47384">
    <property type="entry name" value="Homodimeric domain of signal transducing histidine kinase"/>
    <property type="match status" value="1"/>
</dbReference>
<dbReference type="InterPro" id="IPR001789">
    <property type="entry name" value="Sig_transdc_resp-reg_receiver"/>
</dbReference>
<evidence type="ECO:0000256" key="16">
    <source>
        <dbReference type="SAM" id="MobiDB-lite"/>
    </source>
</evidence>
<feature type="domain" description="PAS" evidence="20">
    <location>
        <begin position="364"/>
        <end position="435"/>
    </location>
</feature>
<evidence type="ECO:0000259" key="22">
    <source>
        <dbReference type="PROSITE" id="PS50885"/>
    </source>
</evidence>
<sequence>MSFRWKTVLGVGLIELFFLSVLVWQAISFIRVTYHHALEERARDTLMLASSVIVADLISVNVASLQAKVHQIRSLGGVDYVRIRGFDRVLATAGISSSEVVTQDRNLTGIDDGRYDQSQDIVVGGQHFGAIEMGLSLSDLEATLAEAKLRFYVIAALELLLVALVSLFFARYLTRELIRLRSAAHRVAKGEEIEPILSSRNDELSETVAAFNQMLGTLKARETALQNVNDELIVVNDELQRKESETTALLEAAPDGIATLDEEENVVFANPAMAQLLGVDASELMGQPLAGILDLKGLGVREWIDRQSRNPNTWFESTIIDDNGAELMTEMNLLPFESGERGRYILIVRDRTHTARLERDARVSERLKASLIDASLDALITIDKRGKVTDFSQSAEVMFGWARSELTGQDMASRIVPAEYRDAHHKGFARYLATGEGPLIGKRIETYAVKKNGEVFPVELSLTAVRIDEEVFVTANIRDISDRKSKEEELLAAKESAEDASRAKSRFLSHMSHEIRSPLTAVLGSLSLLEHRGSLEPKDLRFLQMARRSGDALLQVVNEILDFSRIEAGETEYQKVLFSPRELVGEVFDGIAAHRQKSSVLLIPEVSSAVPELVKADRDHLRQVLTILVDNAVKFTEEGHVMIEVTSLESDDSGCWLRINVNDTGPGIPDELVESAFSEFGQVDAARDRGFGGSGLGLAIARQLVTGMNGAISLTSTVGQGSTFSLSIPYEVPSNEDLKRYRSPPDQHSEPLSPPSGNDSDQKGAPRKRVLLVDDVDANLLIGAEMLKSRGFDVETARDGAEAVRQAESKHYDAILMDLRMPNMNGLEATETIRQSGGINAQTPIIAVTANAEKSEIERCKRTGMNDFVSKPFNLQRLVQTVYHCLDNSVPPPSALRQDGQGERAMLSQQVLEQLALDTSEASLPLMISVFINEIKKRMQLIDSAIGESDYSELREQAHALKSCSGTFGGMQLHHKAQELELLLLQGRHQSVKGVIDTLRANADETVKKYESYLKALENASGQNL</sequence>
<evidence type="ECO:0000259" key="23">
    <source>
        <dbReference type="PROSITE" id="PS50894"/>
    </source>
</evidence>
<feature type="domain" description="HPt" evidence="23">
    <location>
        <begin position="920"/>
        <end position="1013"/>
    </location>
</feature>
<feature type="modified residue" description="Phosphohistidine" evidence="14">
    <location>
        <position position="959"/>
    </location>
</feature>
<dbReference type="SMART" id="SM00448">
    <property type="entry name" value="REC"/>
    <property type="match status" value="1"/>
</dbReference>
<feature type="compositionally biased region" description="Basic and acidic residues" evidence="16">
    <location>
        <begin position="736"/>
        <end position="749"/>
    </location>
</feature>
<dbReference type="PANTHER" id="PTHR43047:SF78">
    <property type="entry name" value="SENSORY_REGULATORY PROTEIN RPFC"/>
    <property type="match status" value="1"/>
</dbReference>
<organism evidence="24 25">
    <name type="scientific">Marinobacter daepoensis</name>
    <dbReference type="NCBI Taxonomy" id="262077"/>
    <lineage>
        <taxon>Bacteria</taxon>
        <taxon>Pseudomonadati</taxon>
        <taxon>Pseudomonadota</taxon>
        <taxon>Gammaproteobacteria</taxon>
        <taxon>Pseudomonadales</taxon>
        <taxon>Marinobacteraceae</taxon>
        <taxon>Marinobacter</taxon>
    </lineage>
</organism>
<dbReference type="Pfam" id="PF08448">
    <property type="entry name" value="PAS_4"/>
    <property type="match status" value="1"/>
</dbReference>
<dbReference type="PROSITE" id="PS50109">
    <property type="entry name" value="HIS_KIN"/>
    <property type="match status" value="1"/>
</dbReference>
<feature type="region of interest" description="Disordered" evidence="16">
    <location>
        <begin position="736"/>
        <end position="765"/>
    </location>
</feature>
<comment type="subcellular location">
    <subcellularLocation>
        <location evidence="2">Cell inner membrane</location>
        <topology evidence="2">Multi-pass membrane protein</topology>
    </subcellularLocation>
</comment>
<evidence type="ECO:0000256" key="8">
    <source>
        <dbReference type="ARBA" id="ARBA00022692"/>
    </source>
</evidence>
<dbReference type="SUPFAM" id="SSF55874">
    <property type="entry name" value="ATPase domain of HSP90 chaperone/DNA topoisomerase II/histidine kinase"/>
    <property type="match status" value="1"/>
</dbReference>
<dbReference type="PROSITE" id="PS50112">
    <property type="entry name" value="PAS"/>
    <property type="match status" value="2"/>
</dbReference>
<dbReference type="Pfam" id="PF00072">
    <property type="entry name" value="Response_reg"/>
    <property type="match status" value="1"/>
</dbReference>
<evidence type="ECO:0000256" key="1">
    <source>
        <dbReference type="ARBA" id="ARBA00000085"/>
    </source>
</evidence>
<dbReference type="Pfam" id="PF00512">
    <property type="entry name" value="HisKA"/>
    <property type="match status" value="1"/>
</dbReference>
<dbReference type="NCBIfam" id="TIGR00229">
    <property type="entry name" value="sensory_box"/>
    <property type="match status" value="2"/>
</dbReference>
<keyword evidence="9" id="KW-0418">Kinase</keyword>
<dbReference type="Pfam" id="PF00989">
    <property type="entry name" value="PAS"/>
    <property type="match status" value="1"/>
</dbReference>
<evidence type="ECO:0000256" key="5">
    <source>
        <dbReference type="ARBA" id="ARBA00022519"/>
    </source>
</evidence>
<dbReference type="PROSITE" id="PS50894">
    <property type="entry name" value="HPT"/>
    <property type="match status" value="1"/>
</dbReference>
<accession>A0ABS3BB46</accession>
<dbReference type="RefSeq" id="WP_206556786.1">
    <property type="nucleotide sequence ID" value="NZ_JAFKDB010000008.1"/>
</dbReference>
<dbReference type="Gene3D" id="1.10.287.130">
    <property type="match status" value="1"/>
</dbReference>
<evidence type="ECO:0000256" key="9">
    <source>
        <dbReference type="ARBA" id="ARBA00022777"/>
    </source>
</evidence>
<evidence type="ECO:0000256" key="2">
    <source>
        <dbReference type="ARBA" id="ARBA00004429"/>
    </source>
</evidence>
<dbReference type="InterPro" id="IPR013656">
    <property type="entry name" value="PAS_4"/>
</dbReference>
<evidence type="ECO:0000313" key="25">
    <source>
        <dbReference type="Proteomes" id="UP000664344"/>
    </source>
</evidence>
<dbReference type="Gene3D" id="6.10.340.10">
    <property type="match status" value="1"/>
</dbReference>
<dbReference type="PRINTS" id="PR00344">
    <property type="entry name" value="BCTRLSENSOR"/>
</dbReference>
<dbReference type="InterPro" id="IPR003660">
    <property type="entry name" value="HAMP_dom"/>
</dbReference>
<dbReference type="InterPro" id="IPR035965">
    <property type="entry name" value="PAS-like_dom_sf"/>
</dbReference>
<evidence type="ECO:0000256" key="3">
    <source>
        <dbReference type="ARBA" id="ARBA00012438"/>
    </source>
</evidence>
<dbReference type="SMART" id="SM00388">
    <property type="entry name" value="HisKA"/>
    <property type="match status" value="1"/>
</dbReference>
<dbReference type="PANTHER" id="PTHR43047">
    <property type="entry name" value="TWO-COMPONENT HISTIDINE PROTEIN KINASE"/>
    <property type="match status" value="1"/>
</dbReference>
<dbReference type="InterPro" id="IPR036641">
    <property type="entry name" value="HPT_dom_sf"/>
</dbReference>
<dbReference type="InterPro" id="IPR013767">
    <property type="entry name" value="PAS_fold"/>
</dbReference>
<dbReference type="InterPro" id="IPR008207">
    <property type="entry name" value="Sig_transdc_His_kin_Hpt_dom"/>
</dbReference>
<evidence type="ECO:0000256" key="15">
    <source>
        <dbReference type="PROSITE-ProRule" id="PRU00169"/>
    </source>
</evidence>
<dbReference type="Gene3D" id="3.40.50.2300">
    <property type="match status" value="1"/>
</dbReference>
<feature type="domain" description="HAMP" evidence="22">
    <location>
        <begin position="171"/>
        <end position="223"/>
    </location>
</feature>
<dbReference type="SUPFAM" id="SSF55785">
    <property type="entry name" value="PYP-like sensor domain (PAS domain)"/>
    <property type="match status" value="2"/>
</dbReference>
<dbReference type="Gene3D" id="3.30.450.20">
    <property type="entry name" value="PAS domain"/>
    <property type="match status" value="2"/>
</dbReference>
<dbReference type="CDD" id="cd16922">
    <property type="entry name" value="HATPase_EvgS-ArcB-TorS-like"/>
    <property type="match status" value="1"/>
</dbReference>
<feature type="domain" description="PAC" evidence="21">
    <location>
        <begin position="442"/>
        <end position="492"/>
    </location>
</feature>
<dbReference type="InterPro" id="IPR003594">
    <property type="entry name" value="HATPase_dom"/>
</dbReference>
<evidence type="ECO:0000256" key="4">
    <source>
        <dbReference type="ARBA" id="ARBA00022475"/>
    </source>
</evidence>
<dbReference type="Gene3D" id="3.30.565.10">
    <property type="entry name" value="Histidine kinase-like ATPase, C-terminal domain"/>
    <property type="match status" value="1"/>
</dbReference>
<dbReference type="InterPro" id="IPR005467">
    <property type="entry name" value="His_kinase_dom"/>
</dbReference>
<evidence type="ECO:0000256" key="14">
    <source>
        <dbReference type="PROSITE-ProRule" id="PRU00110"/>
    </source>
</evidence>
<feature type="modified residue" description="4-aspartylphosphate" evidence="15">
    <location>
        <position position="818"/>
    </location>
</feature>
<dbReference type="SMART" id="SM00387">
    <property type="entry name" value="HATPase_c"/>
    <property type="match status" value="1"/>
</dbReference>
<keyword evidence="11 17" id="KW-1133">Transmembrane helix</keyword>
<dbReference type="SUPFAM" id="SSF47226">
    <property type="entry name" value="Histidine-containing phosphotransfer domain, HPT domain"/>
    <property type="match status" value="1"/>
</dbReference>
<keyword evidence="12" id="KW-0902">Two-component regulatory system</keyword>
<evidence type="ECO:0000259" key="19">
    <source>
        <dbReference type="PROSITE" id="PS50110"/>
    </source>
</evidence>
<dbReference type="InterPro" id="IPR004358">
    <property type="entry name" value="Sig_transdc_His_kin-like_C"/>
</dbReference>
<dbReference type="EMBL" id="JAFKDB010000008">
    <property type="protein sequence ID" value="MBN7769080.1"/>
    <property type="molecule type" value="Genomic_DNA"/>
</dbReference>
<proteinExistence type="predicted"/>
<evidence type="ECO:0000256" key="12">
    <source>
        <dbReference type="ARBA" id="ARBA00023012"/>
    </source>
</evidence>
<evidence type="ECO:0000256" key="7">
    <source>
        <dbReference type="ARBA" id="ARBA00022679"/>
    </source>
</evidence>
<dbReference type="InterPro" id="IPR011006">
    <property type="entry name" value="CheY-like_superfamily"/>
</dbReference>
<keyword evidence="10" id="KW-0067">ATP-binding</keyword>
<keyword evidence="7" id="KW-0808">Transferase</keyword>
<dbReference type="CDD" id="cd00082">
    <property type="entry name" value="HisKA"/>
    <property type="match status" value="1"/>
</dbReference>
<dbReference type="CDD" id="cd06225">
    <property type="entry name" value="HAMP"/>
    <property type="match status" value="1"/>
</dbReference>
<feature type="domain" description="Histidine kinase" evidence="18">
    <location>
        <begin position="510"/>
        <end position="732"/>
    </location>
</feature>
<evidence type="ECO:0000259" key="21">
    <source>
        <dbReference type="PROSITE" id="PS50113"/>
    </source>
</evidence>
<dbReference type="PROSITE" id="PS50885">
    <property type="entry name" value="HAMP"/>
    <property type="match status" value="1"/>
</dbReference>
<dbReference type="Pfam" id="PF00672">
    <property type="entry name" value="HAMP"/>
    <property type="match status" value="1"/>
</dbReference>
<dbReference type="InterPro" id="IPR003661">
    <property type="entry name" value="HisK_dim/P_dom"/>
</dbReference>
<dbReference type="Gene3D" id="1.20.120.160">
    <property type="entry name" value="HPT domain"/>
    <property type="match status" value="1"/>
</dbReference>
<dbReference type="InterPro" id="IPR000700">
    <property type="entry name" value="PAS-assoc_C"/>
</dbReference>
<dbReference type="PROSITE" id="PS50113">
    <property type="entry name" value="PAC"/>
    <property type="match status" value="1"/>
</dbReference>
<evidence type="ECO:0000256" key="17">
    <source>
        <dbReference type="SAM" id="Phobius"/>
    </source>
</evidence>
<keyword evidence="25" id="KW-1185">Reference proteome</keyword>
<evidence type="ECO:0000256" key="6">
    <source>
        <dbReference type="ARBA" id="ARBA00022553"/>
    </source>
</evidence>
<gene>
    <name evidence="24" type="ORF">JYP53_04070</name>
</gene>
<feature type="transmembrane region" description="Helical" evidence="17">
    <location>
        <begin position="47"/>
        <end position="65"/>
    </location>
</feature>
<dbReference type="InterPro" id="IPR036097">
    <property type="entry name" value="HisK_dim/P_sf"/>
</dbReference>
<feature type="transmembrane region" description="Helical" evidence="17">
    <location>
        <begin position="151"/>
        <end position="173"/>
    </location>
</feature>
<dbReference type="SUPFAM" id="SSF52172">
    <property type="entry name" value="CheY-like"/>
    <property type="match status" value="1"/>
</dbReference>
<dbReference type="InterPro" id="IPR036890">
    <property type="entry name" value="HATPase_C_sf"/>
</dbReference>
<dbReference type="Proteomes" id="UP000664344">
    <property type="component" value="Unassembled WGS sequence"/>
</dbReference>
<evidence type="ECO:0000256" key="10">
    <source>
        <dbReference type="ARBA" id="ARBA00022840"/>
    </source>
</evidence>
<feature type="domain" description="PAS" evidence="20">
    <location>
        <begin position="242"/>
        <end position="295"/>
    </location>
</feature>
<keyword evidence="8 17" id="KW-0812">Transmembrane</keyword>
<comment type="caution">
    <text evidence="24">The sequence shown here is derived from an EMBL/GenBank/DDBJ whole genome shotgun (WGS) entry which is preliminary data.</text>
</comment>
<feature type="transmembrane region" description="Helical" evidence="17">
    <location>
        <begin position="7"/>
        <end position="27"/>
    </location>
</feature>